<evidence type="ECO:0000256" key="6">
    <source>
        <dbReference type="ARBA" id="ARBA00023136"/>
    </source>
</evidence>
<feature type="transmembrane region" description="Helical" evidence="7">
    <location>
        <begin position="155"/>
        <end position="179"/>
    </location>
</feature>
<evidence type="ECO:0000256" key="5">
    <source>
        <dbReference type="ARBA" id="ARBA00022989"/>
    </source>
</evidence>
<evidence type="ECO:0000313" key="8">
    <source>
        <dbReference type="EMBL" id="ATF62995.1"/>
    </source>
</evidence>
<feature type="transmembrane region" description="Helical" evidence="7">
    <location>
        <begin position="226"/>
        <end position="244"/>
    </location>
</feature>
<comment type="subcellular location">
    <subcellularLocation>
        <location evidence="1">Endomembrane system</location>
        <topology evidence="1">Multi-pass membrane protein</topology>
    </subcellularLocation>
</comment>
<dbReference type="InterPro" id="IPR045018">
    <property type="entry name" value="Azg-like"/>
</dbReference>
<dbReference type="Proteomes" id="UP000218628">
    <property type="component" value="Chromosome"/>
</dbReference>
<dbReference type="Pfam" id="PF00860">
    <property type="entry name" value="Xan_ur_permease"/>
    <property type="match status" value="1"/>
</dbReference>
<organism evidence="8 9">
    <name type="scientific">Rothia mucilaginosa</name>
    <dbReference type="NCBI Taxonomy" id="43675"/>
    <lineage>
        <taxon>Bacteria</taxon>
        <taxon>Bacillati</taxon>
        <taxon>Actinomycetota</taxon>
        <taxon>Actinomycetes</taxon>
        <taxon>Micrococcales</taxon>
        <taxon>Micrococcaceae</taxon>
        <taxon>Rothia</taxon>
    </lineage>
</organism>
<dbReference type="GO" id="GO:0005886">
    <property type="term" value="C:plasma membrane"/>
    <property type="evidence" value="ECO:0007669"/>
    <property type="project" value="TreeGrafter"/>
</dbReference>
<feature type="transmembrane region" description="Helical" evidence="7">
    <location>
        <begin position="281"/>
        <end position="306"/>
    </location>
</feature>
<dbReference type="RefSeq" id="WP_096740824.1">
    <property type="nucleotide sequence ID" value="NZ_CP023510.1"/>
</dbReference>
<feature type="transmembrane region" description="Helical" evidence="7">
    <location>
        <begin position="70"/>
        <end position="90"/>
    </location>
</feature>
<dbReference type="InterPro" id="IPR006043">
    <property type="entry name" value="NCS2"/>
</dbReference>
<dbReference type="AlphaFoldDB" id="A0A291DES9"/>
<accession>A0A291DES9</accession>
<evidence type="ECO:0000256" key="3">
    <source>
        <dbReference type="ARBA" id="ARBA00022448"/>
    </source>
</evidence>
<keyword evidence="3" id="KW-0813">Transport</keyword>
<proteinExistence type="inferred from homology"/>
<evidence type="ECO:0000256" key="4">
    <source>
        <dbReference type="ARBA" id="ARBA00022692"/>
    </source>
</evidence>
<feature type="transmembrane region" description="Helical" evidence="7">
    <location>
        <begin position="121"/>
        <end position="143"/>
    </location>
</feature>
<feature type="transmembrane region" description="Helical" evidence="7">
    <location>
        <begin position="377"/>
        <end position="406"/>
    </location>
</feature>
<dbReference type="PANTHER" id="PTHR43337">
    <property type="entry name" value="XANTHINE/URACIL PERMEASE C887.17-RELATED"/>
    <property type="match status" value="1"/>
</dbReference>
<feature type="transmembrane region" description="Helical" evidence="7">
    <location>
        <begin position="97"/>
        <end position="115"/>
    </location>
</feature>
<dbReference type="GO" id="GO:0012505">
    <property type="term" value="C:endomembrane system"/>
    <property type="evidence" value="ECO:0007669"/>
    <property type="project" value="UniProtKB-SubCell"/>
</dbReference>
<evidence type="ECO:0000256" key="7">
    <source>
        <dbReference type="SAM" id="Phobius"/>
    </source>
</evidence>
<keyword evidence="6 7" id="KW-0472">Membrane</keyword>
<feature type="transmembrane region" description="Helical" evidence="7">
    <location>
        <begin position="39"/>
        <end position="58"/>
    </location>
</feature>
<keyword evidence="5 7" id="KW-1133">Transmembrane helix</keyword>
<keyword evidence="4 7" id="KW-0812">Transmembrane</keyword>
<feature type="transmembrane region" description="Helical" evidence="7">
    <location>
        <begin position="465"/>
        <end position="487"/>
    </location>
</feature>
<feature type="transmembrane region" description="Helical" evidence="7">
    <location>
        <begin position="199"/>
        <end position="219"/>
    </location>
</feature>
<protein>
    <submittedName>
        <fullName evidence="8">Permease</fullName>
    </submittedName>
</protein>
<evidence type="ECO:0000256" key="1">
    <source>
        <dbReference type="ARBA" id="ARBA00004127"/>
    </source>
</evidence>
<name>A0A291DES9_9MICC</name>
<evidence type="ECO:0000313" key="9">
    <source>
        <dbReference type="Proteomes" id="UP000218628"/>
    </source>
</evidence>
<reference evidence="9" key="1">
    <citation type="submission" date="2017-09" db="EMBL/GenBank/DDBJ databases">
        <title>FDA dAtabase for Regulatory Grade micrObial Sequences (FDA-ARGOS): Supporting development and validation of Infectious Disease Dx tests.</title>
        <authorList>
            <person name="Minogue T."/>
            <person name="Wolcott M."/>
            <person name="Wasieloski L."/>
            <person name="Aguilar W."/>
            <person name="Moore D."/>
            <person name="Tallon L."/>
            <person name="Sadzewicz L."/>
            <person name="Ott S."/>
            <person name="Zhao X."/>
            <person name="Nagaraj S."/>
            <person name="Vavikolanu K."/>
            <person name="Aluvathingal J."/>
            <person name="Nadendla S."/>
            <person name="Sichtig H."/>
        </authorList>
    </citation>
    <scope>NUCLEOTIDE SEQUENCE [LARGE SCALE GENOMIC DNA]</scope>
    <source>
        <strain evidence="9">FDAARGOS_369</strain>
    </source>
</reference>
<comment type="similarity">
    <text evidence="2">Belongs to the nucleobase:cation symporter-2 (NCS2) (TC 2.A.40) family. Azg-like subfamily.</text>
</comment>
<dbReference type="PANTHER" id="PTHR43337:SF1">
    <property type="entry name" value="XANTHINE_URACIL PERMEASE C887.17-RELATED"/>
    <property type="match status" value="1"/>
</dbReference>
<dbReference type="GO" id="GO:0005345">
    <property type="term" value="F:purine nucleobase transmembrane transporter activity"/>
    <property type="evidence" value="ECO:0007669"/>
    <property type="project" value="TreeGrafter"/>
</dbReference>
<evidence type="ECO:0000256" key="2">
    <source>
        <dbReference type="ARBA" id="ARBA00005697"/>
    </source>
</evidence>
<sequence>MSSENTAAPQNPKAEAKGALDRYFKITERGSTIAAEFRGGLATFFAMSYIVVLNPLIIGLGKDASGNALGVPQVAAMTALVAGVMTILMGVIAKQPFAMAAGLGVNALLATTIASTPGLTWPAIMGLVVWAGVLMTILVLTGFRTAVFNAVPESLKVAIVVGIGFFIAFIGLVNAGIIRRMPDAAGTTVPVSFGVSGHLLGWPTLVFLFGLFLTIALFIRNVKGAILYGVLASTALSIILEKVVPSGSSLESPTGWSLNVPVWDSNTSKLPDFSLFGSADLFAAFGTLGGMAAVLLIFTILISAFFDAMGTSVGLATEAGTIKDGQIENVDKVLLVDALGSVAGGGTSSSASQIFVESATGIGAGARTGFANIVTGALFLVAIFLTPLVTIVPFEAVAPAMVFVGFLMIRQAVNIDWNDWGLGIPAFMTIIFMPLAYSIADGIGAGFLSYVFIRLVQGRGKEVHWLMYVVSAVFLIFFANGLITGWMH</sequence>
<gene>
    <name evidence="8" type="ORF">CO690_04615</name>
</gene>
<feature type="transmembrane region" description="Helical" evidence="7">
    <location>
        <begin position="426"/>
        <end position="453"/>
    </location>
</feature>
<dbReference type="EMBL" id="CP023510">
    <property type="protein sequence ID" value="ATF62995.1"/>
    <property type="molecule type" value="Genomic_DNA"/>
</dbReference>